<feature type="region of interest" description="Disordered" evidence="3">
    <location>
        <begin position="1144"/>
        <end position="1163"/>
    </location>
</feature>
<feature type="compositionally biased region" description="Gly residues" evidence="3">
    <location>
        <begin position="1772"/>
        <end position="1781"/>
    </location>
</feature>
<dbReference type="InterPro" id="IPR014710">
    <property type="entry name" value="RmlC-like_jellyroll"/>
</dbReference>
<feature type="region of interest" description="Disordered" evidence="3">
    <location>
        <begin position="333"/>
        <end position="352"/>
    </location>
</feature>
<feature type="compositionally biased region" description="Low complexity" evidence="3">
    <location>
        <begin position="1745"/>
        <end position="1757"/>
    </location>
</feature>
<feature type="region of interest" description="Disordered" evidence="3">
    <location>
        <begin position="1853"/>
        <end position="1878"/>
    </location>
</feature>
<evidence type="ECO:0000313" key="9">
    <source>
        <dbReference type="EMBL" id="CAD2147136.1"/>
    </source>
</evidence>
<evidence type="ECO:0000259" key="6">
    <source>
        <dbReference type="PROSITE" id="PS50106"/>
    </source>
</evidence>
<dbReference type="Gene3D" id="2.30.42.10">
    <property type="match status" value="1"/>
</dbReference>
<dbReference type="PROSITE" id="PS50212">
    <property type="entry name" value="RASGEF_NTER"/>
    <property type="match status" value="1"/>
</dbReference>
<dbReference type="InterPro" id="IPR000159">
    <property type="entry name" value="RA_dom"/>
</dbReference>
<name>A0A6V7U640_MELEN</name>
<dbReference type="SMART" id="SM00228">
    <property type="entry name" value="PDZ"/>
    <property type="match status" value="1"/>
</dbReference>
<dbReference type="Gene3D" id="1.20.870.10">
    <property type="entry name" value="Son of sevenless (SoS) protein Chain: S domain 1"/>
    <property type="match status" value="1"/>
</dbReference>
<dbReference type="GO" id="GO:0007265">
    <property type="term" value="P:Ras protein signal transduction"/>
    <property type="evidence" value="ECO:0007669"/>
    <property type="project" value="TreeGrafter"/>
</dbReference>
<dbReference type="InterPro" id="IPR000651">
    <property type="entry name" value="Ras-like_Gua-exchang_fac_N"/>
</dbReference>
<accession>A0A6V7U640</accession>
<feature type="compositionally biased region" description="Polar residues" evidence="3">
    <location>
        <begin position="1088"/>
        <end position="1098"/>
    </location>
</feature>
<dbReference type="InterPro" id="IPR023578">
    <property type="entry name" value="Ras_GEF_dom_sf"/>
</dbReference>
<dbReference type="SUPFAM" id="SSF50156">
    <property type="entry name" value="PDZ domain-like"/>
    <property type="match status" value="1"/>
</dbReference>
<evidence type="ECO:0000259" key="8">
    <source>
        <dbReference type="PROSITE" id="PS50212"/>
    </source>
</evidence>
<dbReference type="SUPFAM" id="SSF51206">
    <property type="entry name" value="cAMP-binding domain-like"/>
    <property type="match status" value="2"/>
</dbReference>
<organism evidence="9 10">
    <name type="scientific">Meloidogyne enterolobii</name>
    <name type="common">Root-knot nematode worm</name>
    <name type="synonym">Meloidogyne mayaguensis</name>
    <dbReference type="NCBI Taxonomy" id="390850"/>
    <lineage>
        <taxon>Eukaryota</taxon>
        <taxon>Metazoa</taxon>
        <taxon>Ecdysozoa</taxon>
        <taxon>Nematoda</taxon>
        <taxon>Chromadorea</taxon>
        <taxon>Rhabditida</taxon>
        <taxon>Tylenchina</taxon>
        <taxon>Tylenchomorpha</taxon>
        <taxon>Tylenchoidea</taxon>
        <taxon>Meloidogynidae</taxon>
        <taxon>Meloidogyninae</taxon>
        <taxon>Meloidogyne</taxon>
    </lineage>
</organism>
<dbReference type="PANTHER" id="PTHR23113">
    <property type="entry name" value="GUANINE NUCLEOTIDE EXCHANGE FACTOR"/>
    <property type="match status" value="1"/>
</dbReference>
<feature type="region of interest" description="Disordered" evidence="3">
    <location>
        <begin position="300"/>
        <end position="319"/>
    </location>
</feature>
<dbReference type="SUPFAM" id="SSF48366">
    <property type="entry name" value="Ras GEF"/>
    <property type="match status" value="1"/>
</dbReference>
<feature type="compositionally biased region" description="Low complexity" evidence="3">
    <location>
        <begin position="1195"/>
        <end position="1204"/>
    </location>
</feature>
<dbReference type="CDD" id="cd00038">
    <property type="entry name" value="CAP_ED"/>
    <property type="match status" value="2"/>
</dbReference>
<feature type="region of interest" description="Disordered" evidence="3">
    <location>
        <begin position="1074"/>
        <end position="1099"/>
    </location>
</feature>
<feature type="region of interest" description="Disordered" evidence="3">
    <location>
        <begin position="1195"/>
        <end position="1228"/>
    </location>
</feature>
<proteinExistence type="predicted"/>
<evidence type="ECO:0000256" key="2">
    <source>
        <dbReference type="PROSITE-ProRule" id="PRU00168"/>
    </source>
</evidence>
<dbReference type="Gene3D" id="2.60.120.10">
    <property type="entry name" value="Jelly Rolls"/>
    <property type="match status" value="2"/>
</dbReference>
<dbReference type="InterPro" id="IPR036034">
    <property type="entry name" value="PDZ_sf"/>
</dbReference>
<evidence type="ECO:0000256" key="1">
    <source>
        <dbReference type="ARBA" id="ARBA00022658"/>
    </source>
</evidence>
<dbReference type="Pfam" id="PF00617">
    <property type="entry name" value="RasGEF"/>
    <property type="match status" value="1"/>
</dbReference>
<feature type="domain" description="N-terminal Ras-GEF" evidence="8">
    <location>
        <begin position="853"/>
        <end position="973"/>
    </location>
</feature>
<dbReference type="InterPro" id="IPR018490">
    <property type="entry name" value="cNMP-bd_dom_sf"/>
</dbReference>
<feature type="compositionally biased region" description="Low complexity" evidence="3">
    <location>
        <begin position="303"/>
        <end position="317"/>
    </location>
</feature>
<dbReference type="PROSITE" id="PS50042">
    <property type="entry name" value="CNMP_BINDING_3"/>
    <property type="match status" value="2"/>
</dbReference>
<dbReference type="CDD" id="cd00155">
    <property type="entry name" value="RasGEF"/>
    <property type="match status" value="1"/>
</dbReference>
<feature type="compositionally biased region" description="Polar residues" evidence="3">
    <location>
        <begin position="1205"/>
        <end position="1228"/>
    </location>
</feature>
<dbReference type="InterPro" id="IPR000595">
    <property type="entry name" value="cNMP-bd_dom"/>
</dbReference>
<dbReference type="InterPro" id="IPR001895">
    <property type="entry name" value="RASGEF_cat_dom"/>
</dbReference>
<dbReference type="GO" id="GO:0005085">
    <property type="term" value="F:guanyl-nucleotide exchange factor activity"/>
    <property type="evidence" value="ECO:0007669"/>
    <property type="project" value="UniProtKB-KW"/>
</dbReference>
<dbReference type="PROSITE" id="PS50200">
    <property type="entry name" value="RA"/>
    <property type="match status" value="1"/>
</dbReference>
<dbReference type="Proteomes" id="UP000580250">
    <property type="component" value="Unassembled WGS sequence"/>
</dbReference>
<feature type="domain" description="Ras-associating" evidence="7">
    <location>
        <begin position="1279"/>
        <end position="1366"/>
    </location>
</feature>
<feature type="region of interest" description="Disordered" evidence="3">
    <location>
        <begin position="157"/>
        <end position="176"/>
    </location>
</feature>
<dbReference type="EMBL" id="CAJEWN010000038">
    <property type="protein sequence ID" value="CAD2147136.1"/>
    <property type="molecule type" value="Genomic_DNA"/>
</dbReference>
<feature type="domain" description="Cyclic nucleotide-binding" evidence="5">
    <location>
        <begin position="34"/>
        <end position="79"/>
    </location>
</feature>
<dbReference type="PANTHER" id="PTHR23113:SF249">
    <property type="entry name" value="RAP GUANINE NUCLEOTIDE EXCHANGE FACTOR 6"/>
    <property type="match status" value="1"/>
</dbReference>
<feature type="region of interest" description="Disordered" evidence="3">
    <location>
        <begin position="640"/>
        <end position="660"/>
    </location>
</feature>
<dbReference type="Gene3D" id="1.10.840.10">
    <property type="entry name" value="Ras guanine-nucleotide exchange factors catalytic domain"/>
    <property type="match status" value="1"/>
</dbReference>
<dbReference type="InterPro" id="IPR008937">
    <property type="entry name" value="Ras-like_GEF"/>
</dbReference>
<feature type="compositionally biased region" description="Polar residues" evidence="3">
    <location>
        <begin position="1149"/>
        <end position="1163"/>
    </location>
</feature>
<evidence type="ECO:0000259" key="4">
    <source>
        <dbReference type="PROSITE" id="PS50009"/>
    </source>
</evidence>
<sequence>MNSSAFYNALIKRPNERNEEEINTIFNHLRRLEVFERLHDAPLKSVCKTARLERHSANYVLFRKGQLATCWYILLSGSVFMNKQVYLPIGCFGKRSNMNLRRMSDCIVISPSDMIVIDYPDVQRITVHLHNNSDNILNQTGNQPSVSATAFPAFDGPSSSSLSSSPLGGAGTSTPSLLVRRQSGDCAWKGNIQQQSSKGIQIMTMAPPQRSAAATPLPPHYNQQQYSSKYPPHHRIPPHISTSSNQQQQLCHQHNNNNNHLYQQQSTIQHIPVTNSPICHRVPSPAPTFSSPVKDVFHFSRHQNSNNNNNNSLQQQNRGGGVFFHPQIILQQHHAKSNSMSSGNSSKNQQKNKEFLNEVEVPFIRVKQQQQPKTLPRTKIDEINGELLVEEKNCKNNNQFSPRQKRVSHLYVLIKLKLLKNCESAFNYFLRSSITSLRDSPTINSSNFNNSLIQQKMAIFEPSNNSSSTQTLKINEEIIKENFDNLNNDTMTKTKKNTKIEENLNGKNSFLEKPLKEKLEEKEFNNEKEVATLTEKNIKVPKSPITSTNFQRLSKIRLNMGSGRRNTQIVNDEDISALETLAANVRIRQQSPQQNRTQGAAAVNKIRQSIASSVSALTVDDSEDCFAGLPETSVDNEMLDDCEDDEEDEEEGSCPSHDSFHELRDSVRECLEKEPSNRTGEDLAILIEFMSSLPSLTQLPMSIKRQLCLKMVFAVVPTKGTSIMQHGEKIDAWSVVVNGSVEHVHSNGQHVEYRLGDCFGVQPIAQTQYNDGEIRTLADDCEFILVEHGDFYSIMSSLSRQIERENDEKSGEVVREVERRMIDNQVELVVTKASPERLLRQLLLDEEDDLLLAATSPITENVDSLANISTNSAQMDSHFVEDFLLMHRVFFPDSFLAIRQLIDWFRLEPKHRERVARIMLIWLNNHFEDFEGNDSDGKMTALLNEFDQLLADAKMFNHQCLMSITCSVKSQSRQVTLTRSDRSEPLNFKLVGGSTYGGIFVMSVETGSSAEKVGFRRGDELLEVNGKNMRKFSLSNAEDIIRESTHLSITLKTNWIGFQEALLHYQEDQQTNSTTTISTANCPPKKASNPSVQTTTAMPSRYQKKCSIPTIAGAGHHNKQHPQRERRSTLSAAINQVELNPHQHYHNSKAGSATPTSGGNSTISHKKVLNKLIQIIRGSVDDNNVCHQHNKCLQQKQQQQNGQQITIDSTDGESKNNGNSLRASRSNPDISVHSCGPCTSSNISCTSSSSTASNRHSSLCAASSNGSVGTCLPRIDQALKIYRSDQSFRYIPVCADLNAKQILQLALQEFGISTDSIDDNSCLWAIYECSVSHDGVIKQRRLPPTATNLAETVALNARLYLRDMQKEENNLLPDELIPEVLKQARLTLYTLNAQCIATQLTLQDFGVFSSIEPTEYVNHLFQLGVNGENNSSKQRGKGWDKLAEFESLFNREMWWVATEVCCERNVYRRSKLVKKFIKVARHCHLLRNLNSMFAIVSGLEKPAVRRLSHTWERVPGKYLKMLADLQQLMDPSRNMSRYRQHLAQLAQEPPLIPIYPILRKDLTFAHEANPTFCGPRLVNFEKLRMIAQIIRNIQRFSSVHYDPSELYIGNNGGSGGGGTAEVMFHHDALDPVSATIRKATKAGIGNRFGTSSSSNGAGLSRKKLYERTLMLRRVRAYLRSMPLIDSEANLDRISLEIEPPALTSGQSSSVQQLHHSSCSPHSQHQTQPSSSSASTARRRLPSPSPSSLSSQSNQSSSIFHQQEKQRQSMAGGIIGGGGGNGLPKFGVESPQAVQKMLALVQNSKIKSRQPFFTSFHQSSGRSHLLQSHGALSASAELPPIGVDNHHLHIQQRKRCSVTSSSTTTDENVSCSGNNERAV</sequence>
<feature type="domain" description="Ras-GEF" evidence="4">
    <location>
        <begin position="1392"/>
        <end position="1632"/>
    </location>
</feature>
<dbReference type="InterPro" id="IPR001478">
    <property type="entry name" value="PDZ"/>
</dbReference>
<comment type="caution">
    <text evidence="9">The sequence shown here is derived from an EMBL/GenBank/DDBJ whole genome shotgun (WGS) entry which is preliminary data.</text>
</comment>
<dbReference type="PROSITE" id="PS50009">
    <property type="entry name" value="RASGEF_CAT"/>
    <property type="match status" value="1"/>
</dbReference>
<evidence type="ECO:0000259" key="7">
    <source>
        <dbReference type="PROSITE" id="PS50200"/>
    </source>
</evidence>
<protein>
    <submittedName>
        <fullName evidence="9">Uncharacterized protein</fullName>
    </submittedName>
</protein>
<dbReference type="PROSITE" id="PS50106">
    <property type="entry name" value="PDZ"/>
    <property type="match status" value="1"/>
</dbReference>
<gene>
    <name evidence="9" type="ORF">MENT_LOCUS8866</name>
</gene>
<feature type="compositionally biased region" description="Low complexity" evidence="3">
    <location>
        <begin position="1704"/>
        <end position="1735"/>
    </location>
</feature>
<dbReference type="SMART" id="SM00100">
    <property type="entry name" value="cNMP"/>
    <property type="match status" value="2"/>
</dbReference>
<feature type="compositionally biased region" description="Low complexity" evidence="3">
    <location>
        <begin position="337"/>
        <end position="349"/>
    </location>
</feature>
<dbReference type="Pfam" id="PF00595">
    <property type="entry name" value="PDZ"/>
    <property type="match status" value="1"/>
</dbReference>
<feature type="domain" description="PDZ" evidence="6">
    <location>
        <begin position="974"/>
        <end position="1044"/>
    </location>
</feature>
<reference evidence="9 10" key="1">
    <citation type="submission" date="2020-08" db="EMBL/GenBank/DDBJ databases">
        <authorList>
            <person name="Koutsovoulos G."/>
            <person name="Danchin GJ E."/>
        </authorList>
    </citation>
    <scope>NUCLEOTIDE SEQUENCE [LARGE SCALE GENOMIC DNA]</scope>
</reference>
<dbReference type="InterPro" id="IPR036964">
    <property type="entry name" value="RASGEF_cat_dom_sf"/>
</dbReference>
<evidence type="ECO:0000313" key="10">
    <source>
        <dbReference type="Proteomes" id="UP000580250"/>
    </source>
</evidence>
<dbReference type="SMART" id="SM00229">
    <property type="entry name" value="RasGEFN"/>
    <property type="match status" value="1"/>
</dbReference>
<dbReference type="GO" id="GO:0016324">
    <property type="term" value="C:apical plasma membrane"/>
    <property type="evidence" value="ECO:0007669"/>
    <property type="project" value="TreeGrafter"/>
</dbReference>
<feature type="compositionally biased region" description="Polar residues" evidence="3">
    <location>
        <begin position="1856"/>
        <end position="1878"/>
    </location>
</feature>
<dbReference type="OrthoDB" id="21144at2759"/>
<dbReference type="Pfam" id="PF00788">
    <property type="entry name" value="RA"/>
    <property type="match status" value="1"/>
</dbReference>
<feature type="region of interest" description="Disordered" evidence="3">
    <location>
        <begin position="1702"/>
        <end position="1787"/>
    </location>
</feature>
<evidence type="ECO:0000256" key="3">
    <source>
        <dbReference type="SAM" id="MobiDB-lite"/>
    </source>
</evidence>
<keyword evidence="1 2" id="KW-0344">Guanine-nucleotide releasing factor</keyword>
<dbReference type="SMART" id="SM00147">
    <property type="entry name" value="RasGEF"/>
    <property type="match status" value="1"/>
</dbReference>
<evidence type="ECO:0000259" key="5">
    <source>
        <dbReference type="PROSITE" id="PS50042"/>
    </source>
</evidence>
<feature type="domain" description="Cyclic nucleotide-binding" evidence="5">
    <location>
        <begin position="695"/>
        <end position="812"/>
    </location>
</feature>
<feature type="compositionally biased region" description="Acidic residues" evidence="3">
    <location>
        <begin position="640"/>
        <end position="652"/>
    </location>
</feature>